<accession>A0ABV7ZR08</accession>
<reference evidence="6" key="1">
    <citation type="journal article" date="2019" name="Int. J. Syst. Evol. Microbiol.">
        <title>The Global Catalogue of Microorganisms (GCM) 10K type strain sequencing project: providing services to taxonomists for standard genome sequencing and annotation.</title>
        <authorList>
            <consortium name="The Broad Institute Genomics Platform"/>
            <consortium name="The Broad Institute Genome Sequencing Center for Infectious Disease"/>
            <person name="Wu L."/>
            <person name="Ma J."/>
        </authorList>
    </citation>
    <scope>NUCLEOTIDE SEQUENCE [LARGE SCALE GENOMIC DNA]</scope>
    <source>
        <strain evidence="6">CCUG 53252</strain>
    </source>
</reference>
<keyword evidence="4" id="KW-1133">Transmembrane helix</keyword>
<evidence type="ECO:0000256" key="2">
    <source>
        <dbReference type="ARBA" id="ARBA00023136"/>
    </source>
</evidence>
<evidence type="ECO:0000256" key="1">
    <source>
        <dbReference type="ARBA" id="ARBA00004370"/>
    </source>
</evidence>
<feature type="compositionally biased region" description="Basic and acidic residues" evidence="3">
    <location>
        <begin position="33"/>
        <end position="49"/>
    </location>
</feature>
<name>A0ABV7ZR08_9CORY</name>
<dbReference type="EMBL" id="JBHRZN010000002">
    <property type="protein sequence ID" value="MFC3849842.1"/>
    <property type="molecule type" value="Genomic_DNA"/>
</dbReference>
<evidence type="ECO:0000256" key="4">
    <source>
        <dbReference type="SAM" id="Phobius"/>
    </source>
</evidence>
<proteinExistence type="predicted"/>
<dbReference type="Proteomes" id="UP001595751">
    <property type="component" value="Unassembled WGS sequence"/>
</dbReference>
<evidence type="ECO:0000313" key="5">
    <source>
        <dbReference type="EMBL" id="MFC3849842.1"/>
    </source>
</evidence>
<gene>
    <name evidence="5" type="ORF">ACFORJ_06640</name>
</gene>
<keyword evidence="6" id="KW-1185">Reference proteome</keyword>
<organism evidence="5 6">
    <name type="scientific">Corynebacterium hansenii</name>
    <dbReference type="NCBI Taxonomy" id="394964"/>
    <lineage>
        <taxon>Bacteria</taxon>
        <taxon>Bacillati</taxon>
        <taxon>Actinomycetota</taxon>
        <taxon>Actinomycetes</taxon>
        <taxon>Mycobacteriales</taxon>
        <taxon>Corynebacteriaceae</taxon>
        <taxon>Corynebacterium</taxon>
    </lineage>
</organism>
<sequence length="220" mass="23812">MSSNSSGIDHNGPVGDSSGDAARDSSDVVGNEIESKYDGKVKTKAKYEDEDRSAEPYVTGKKDGRRSSPAVWIAIALVATLAAIGLGVMAFMQNRAEDRRDQARDAAVEYTAAMATYSFDDLEGNKKKIMENSTDEFSSRYEETVGKLNELITKGEGSSTAKVPHAAVKEIDGETATVLVFLNQEVKNVVAPEGRVELSRMVVTLKWGDGRWLLDNAEVA</sequence>
<evidence type="ECO:0000313" key="6">
    <source>
        <dbReference type="Proteomes" id="UP001595751"/>
    </source>
</evidence>
<comment type="caution">
    <text evidence="5">The sequence shown here is derived from an EMBL/GenBank/DDBJ whole genome shotgun (WGS) entry which is preliminary data.</text>
</comment>
<comment type="subcellular location">
    <subcellularLocation>
        <location evidence="1">Membrane</location>
    </subcellularLocation>
</comment>
<evidence type="ECO:0008006" key="7">
    <source>
        <dbReference type="Google" id="ProtNLM"/>
    </source>
</evidence>
<keyword evidence="4" id="KW-0812">Transmembrane</keyword>
<protein>
    <recommendedName>
        <fullName evidence="7">Mce-associated membrane protein</fullName>
    </recommendedName>
</protein>
<dbReference type="PANTHER" id="PTHR37042:SF4">
    <property type="entry name" value="OUTER MEMBRANE PROTEIN RV1973"/>
    <property type="match status" value="1"/>
</dbReference>
<feature type="region of interest" description="Disordered" evidence="3">
    <location>
        <begin position="1"/>
        <end position="65"/>
    </location>
</feature>
<dbReference type="PANTHER" id="PTHR37042">
    <property type="entry name" value="OUTER MEMBRANE PROTEIN RV1973"/>
    <property type="match status" value="1"/>
</dbReference>
<feature type="transmembrane region" description="Helical" evidence="4">
    <location>
        <begin position="70"/>
        <end position="92"/>
    </location>
</feature>
<keyword evidence="2 4" id="KW-0472">Membrane</keyword>
<evidence type="ECO:0000256" key="3">
    <source>
        <dbReference type="SAM" id="MobiDB-lite"/>
    </source>
</evidence>
<dbReference type="RefSeq" id="WP_290288959.1">
    <property type="nucleotide sequence ID" value="NZ_CP047211.1"/>
</dbReference>